<evidence type="ECO:0000313" key="4">
    <source>
        <dbReference type="EMBL" id="SDO97691.1"/>
    </source>
</evidence>
<evidence type="ECO:0000313" key="5">
    <source>
        <dbReference type="Proteomes" id="UP000186456"/>
    </source>
</evidence>
<sequence>MKQSRSPSNAGGTEPEERDAANPLPSALPPRARLGIGAVIVLVLLAFAVTIGIGMLRGATGAEIVDETASPSTSSAALPAEAGLYVHVAGAVREPGLYRLDAGDRVADAIARAGGFADDAQRDGVNLARPVADGEQIVVPVVGAEAASPASGGGGSTGGALDLNTATREQLDELPRIGPAMADRILAWREANGRFTSVDDLLSVPGIGEKMLAGIRDLVRV</sequence>
<organism evidence="4 5">
    <name type="scientific">Microbacterium testaceum (strain StLB037)</name>
    <dbReference type="NCBI Taxonomy" id="979556"/>
    <lineage>
        <taxon>Bacteria</taxon>
        <taxon>Bacillati</taxon>
        <taxon>Actinomycetota</taxon>
        <taxon>Actinomycetes</taxon>
        <taxon>Micrococcales</taxon>
        <taxon>Microbacteriaceae</taxon>
        <taxon>Microbacterium</taxon>
    </lineage>
</organism>
<dbReference type="PANTHER" id="PTHR21180:SF32">
    <property type="entry name" value="ENDONUCLEASE_EXONUCLEASE_PHOSPHATASE FAMILY DOMAIN-CONTAINING PROTEIN 1"/>
    <property type="match status" value="1"/>
</dbReference>
<evidence type="ECO:0000256" key="2">
    <source>
        <dbReference type="SAM" id="Phobius"/>
    </source>
</evidence>
<dbReference type="InterPro" id="IPR051675">
    <property type="entry name" value="Endo/Exo/Phosphatase_dom_1"/>
</dbReference>
<dbReference type="Gene3D" id="1.10.150.280">
    <property type="entry name" value="AF1531-like domain"/>
    <property type="match status" value="1"/>
</dbReference>
<feature type="domain" description="Helix-hairpin-helix DNA-binding motif class 1" evidence="3">
    <location>
        <begin position="199"/>
        <end position="218"/>
    </location>
</feature>
<dbReference type="GO" id="GO:0015628">
    <property type="term" value="P:protein secretion by the type II secretion system"/>
    <property type="evidence" value="ECO:0007669"/>
    <property type="project" value="TreeGrafter"/>
</dbReference>
<protein>
    <submittedName>
        <fullName evidence="4">Competence protein ComEA</fullName>
    </submittedName>
</protein>
<keyword evidence="2" id="KW-0472">Membrane</keyword>
<reference evidence="4 5" key="1">
    <citation type="submission" date="2016-10" db="EMBL/GenBank/DDBJ databases">
        <authorList>
            <person name="de Groot N.N."/>
        </authorList>
    </citation>
    <scope>NUCLEOTIDE SEQUENCE [LARGE SCALE GENOMIC DNA]</scope>
    <source>
        <strain evidence="4 5">StLB037</strain>
    </source>
</reference>
<accession>A0A1H0NYE8</accession>
<feature type="transmembrane region" description="Helical" evidence="2">
    <location>
        <begin position="34"/>
        <end position="56"/>
    </location>
</feature>
<keyword evidence="2" id="KW-1133">Transmembrane helix</keyword>
<dbReference type="InterPro" id="IPR003583">
    <property type="entry name" value="Hlx-hairpin-Hlx_DNA-bd_motif"/>
</dbReference>
<evidence type="ECO:0000256" key="1">
    <source>
        <dbReference type="SAM" id="MobiDB-lite"/>
    </source>
</evidence>
<proteinExistence type="predicted"/>
<dbReference type="Pfam" id="PF12836">
    <property type="entry name" value="HHH_3"/>
    <property type="match status" value="1"/>
</dbReference>
<feature type="domain" description="Helix-hairpin-helix DNA-binding motif class 1" evidence="3">
    <location>
        <begin position="169"/>
        <end position="188"/>
    </location>
</feature>
<dbReference type="Pfam" id="PF10531">
    <property type="entry name" value="SLBB"/>
    <property type="match status" value="1"/>
</dbReference>
<gene>
    <name evidence="4" type="ORF">SAMN04487788_1627</name>
</gene>
<dbReference type="GO" id="GO:0015627">
    <property type="term" value="C:type II protein secretion system complex"/>
    <property type="evidence" value="ECO:0007669"/>
    <property type="project" value="TreeGrafter"/>
</dbReference>
<dbReference type="SMART" id="SM00278">
    <property type="entry name" value="HhH1"/>
    <property type="match status" value="2"/>
</dbReference>
<feature type="compositionally biased region" description="Polar residues" evidence="1">
    <location>
        <begin position="1"/>
        <end position="11"/>
    </location>
</feature>
<dbReference type="Proteomes" id="UP000186456">
    <property type="component" value="Unassembled WGS sequence"/>
</dbReference>
<feature type="region of interest" description="Disordered" evidence="1">
    <location>
        <begin position="1"/>
        <end position="25"/>
    </location>
</feature>
<name>A0A1H0NYE8_MICTS</name>
<dbReference type="Gene3D" id="3.10.560.10">
    <property type="entry name" value="Outer membrane lipoprotein wza domain like"/>
    <property type="match status" value="1"/>
</dbReference>
<dbReference type="AlphaFoldDB" id="A0A1H0NYE8"/>
<evidence type="ECO:0000259" key="3">
    <source>
        <dbReference type="SMART" id="SM00278"/>
    </source>
</evidence>
<dbReference type="InterPro" id="IPR010994">
    <property type="entry name" value="RuvA_2-like"/>
</dbReference>
<dbReference type="SUPFAM" id="SSF47781">
    <property type="entry name" value="RuvA domain 2-like"/>
    <property type="match status" value="1"/>
</dbReference>
<keyword evidence="2" id="KW-0812">Transmembrane</keyword>
<dbReference type="PANTHER" id="PTHR21180">
    <property type="entry name" value="ENDONUCLEASE/EXONUCLEASE/PHOSPHATASE FAMILY DOMAIN-CONTAINING PROTEIN 1"/>
    <property type="match status" value="1"/>
</dbReference>
<dbReference type="EMBL" id="FNJN01000003">
    <property type="protein sequence ID" value="SDO97691.1"/>
    <property type="molecule type" value="Genomic_DNA"/>
</dbReference>
<dbReference type="InterPro" id="IPR019554">
    <property type="entry name" value="Soluble_ligand-bd"/>
</dbReference>
<dbReference type="GO" id="GO:0006281">
    <property type="term" value="P:DNA repair"/>
    <property type="evidence" value="ECO:0007669"/>
    <property type="project" value="InterPro"/>
</dbReference>
<dbReference type="GO" id="GO:0003677">
    <property type="term" value="F:DNA binding"/>
    <property type="evidence" value="ECO:0007669"/>
    <property type="project" value="InterPro"/>
</dbReference>